<evidence type="ECO:0000313" key="2">
    <source>
        <dbReference type="Proteomes" id="UP000298285"/>
    </source>
</evidence>
<accession>A0A4Y9IPL9</accession>
<organism evidence="1 2">
    <name type="scientific">Dysgonomonas mossii</name>
    <dbReference type="NCBI Taxonomy" id="163665"/>
    <lineage>
        <taxon>Bacteria</taxon>
        <taxon>Pseudomonadati</taxon>
        <taxon>Bacteroidota</taxon>
        <taxon>Bacteroidia</taxon>
        <taxon>Bacteroidales</taxon>
        <taxon>Dysgonomonadaceae</taxon>
        <taxon>Dysgonomonas</taxon>
    </lineage>
</organism>
<name>A0A4Y9IPL9_9BACT</name>
<dbReference type="EMBL" id="SPPK01000001">
    <property type="protein sequence ID" value="TFU90487.1"/>
    <property type="molecule type" value="Genomic_DNA"/>
</dbReference>
<proteinExistence type="predicted"/>
<sequence length="94" mass="10559">MSKIREIIEINPPISLYWPASRKEVVKTKVYECTSCKGTGGMYRDGPPKEEGFEACVMCKGTGLIQAVASIEWQSTGEVKEQFKRDNNGKNDNR</sequence>
<gene>
    <name evidence="1" type="ORF">E4T88_00480</name>
</gene>
<dbReference type="AlphaFoldDB" id="A0A4Y9IPL9"/>
<dbReference type="Proteomes" id="UP000298285">
    <property type="component" value="Unassembled WGS sequence"/>
</dbReference>
<comment type="caution">
    <text evidence="1">The sequence shown here is derived from an EMBL/GenBank/DDBJ whole genome shotgun (WGS) entry which is preliminary data.</text>
</comment>
<reference evidence="1 2" key="1">
    <citation type="submission" date="2019-03" db="EMBL/GenBank/DDBJ databases">
        <title>Diversity of the mouse oral microbiome.</title>
        <authorList>
            <person name="Joseph S."/>
            <person name="Aduse-Opoku J."/>
            <person name="Curtis M."/>
            <person name="Wade W."/>
            <person name="Hashim A."/>
        </authorList>
    </citation>
    <scope>NUCLEOTIDE SEQUENCE [LARGE SCALE GENOMIC DNA]</scope>
    <source>
        <strain evidence="1 2">P11</strain>
    </source>
</reference>
<protein>
    <submittedName>
        <fullName evidence="1">Uncharacterized protein</fullName>
    </submittedName>
</protein>
<evidence type="ECO:0000313" key="1">
    <source>
        <dbReference type="EMBL" id="TFU90487.1"/>
    </source>
</evidence>
<dbReference type="RefSeq" id="WP_135103526.1">
    <property type="nucleotide sequence ID" value="NZ_JADGKW010000001.1"/>
</dbReference>